<dbReference type="VEuPathDB" id="VectorBase:AMIN006418"/>
<accession>A0A182W7U5</accession>
<reference evidence="3" key="2">
    <citation type="submission" date="2020-05" db="UniProtKB">
        <authorList>
            <consortium name="EnsemblMetazoa"/>
        </authorList>
    </citation>
    <scope>IDENTIFICATION</scope>
    <source>
        <strain evidence="3">MINIMUS1</strain>
    </source>
</reference>
<proteinExistence type="predicted"/>
<dbReference type="AlphaFoldDB" id="A0A182W7U5"/>
<organism evidence="3 4">
    <name type="scientific">Anopheles minimus</name>
    <dbReference type="NCBI Taxonomy" id="112268"/>
    <lineage>
        <taxon>Eukaryota</taxon>
        <taxon>Metazoa</taxon>
        <taxon>Ecdysozoa</taxon>
        <taxon>Arthropoda</taxon>
        <taxon>Hexapoda</taxon>
        <taxon>Insecta</taxon>
        <taxon>Pterygota</taxon>
        <taxon>Neoptera</taxon>
        <taxon>Endopterygota</taxon>
        <taxon>Diptera</taxon>
        <taxon>Nematocera</taxon>
        <taxon>Culicoidea</taxon>
        <taxon>Culicidae</taxon>
        <taxon>Anophelinae</taxon>
        <taxon>Anopheles</taxon>
    </lineage>
</organism>
<dbReference type="InterPro" id="IPR001611">
    <property type="entry name" value="Leu-rich_rpt"/>
</dbReference>
<dbReference type="InterPro" id="IPR032675">
    <property type="entry name" value="LRR_dom_sf"/>
</dbReference>
<protein>
    <submittedName>
        <fullName evidence="3">Uncharacterized protein</fullName>
    </submittedName>
</protein>
<evidence type="ECO:0000256" key="1">
    <source>
        <dbReference type="ARBA" id="ARBA00022614"/>
    </source>
</evidence>
<dbReference type="SUPFAM" id="SSF52058">
    <property type="entry name" value="L domain-like"/>
    <property type="match status" value="2"/>
</dbReference>
<dbReference type="InterPro" id="IPR050333">
    <property type="entry name" value="SLRP"/>
</dbReference>
<sequence length="657" mass="74596">LLLATHIAAFQFICFDRSSTECSLTNLYPEREGTFVLQHIPERANALTFSRLIATTVDHTILAQLAPFITYVRVNDSVCVTNVIVPGNTTIGQLFITKTRLSAISFEKNEILYLLSIEKAHLTHIPPTLTNLKNLSCIKINHTPLQQLDVSHFCHLLHLQIVDLNHNQIYFISGQQNTDCGPLLVEIWLTNNRLKKINPNVFVPFSRLESFTLSNNMIQTISGGLKNARISDLLLSHNVLSQLDLCEWTPIPNLTNLYIENNQLTNVPKCLERMSNLQVINLEHNQLQTVSIDVFRELKQLQYIRLSWNPIVWLEIHEHALPPSLRKVDVRYMEGAFLFNHVPEQTDIIDFKNLILAVVDGTIFSNIPPMVSTLSFSGSSAVRVIAVPKNISFTEIIATEPSLVRMRFEKNCTLLRLLVMQSSMATIPPTLVNLPNLTFVKLSSSFIEQINLEQFCNMPKLTSVNFRYNVITTISFRNSSATSRCGSALDKLILGNNKIRVVNMTVFASLRELRIIDFEDNLIEIVEGRFTNTKVASLILSNNNLLAIDLCQWDTMPLINSISFYKNSLQQIPKCLGRLPSLKFINFNQNKLTRITIEAFAMLKELRSLFFTNNAIRTIVTGRRPVPASLQEIFLENNFLILANVSKLFPSTVKIYI</sequence>
<dbReference type="Pfam" id="PF13306">
    <property type="entry name" value="LRR_5"/>
    <property type="match status" value="2"/>
</dbReference>
<keyword evidence="2" id="KW-0677">Repeat</keyword>
<dbReference type="Proteomes" id="UP000075920">
    <property type="component" value="Unassembled WGS sequence"/>
</dbReference>
<keyword evidence="1" id="KW-0433">Leucine-rich repeat</keyword>
<name>A0A182W7U5_9DIPT</name>
<keyword evidence="4" id="KW-1185">Reference proteome</keyword>
<dbReference type="GO" id="GO:0005615">
    <property type="term" value="C:extracellular space"/>
    <property type="evidence" value="ECO:0007669"/>
    <property type="project" value="TreeGrafter"/>
</dbReference>
<evidence type="ECO:0000313" key="4">
    <source>
        <dbReference type="Proteomes" id="UP000075920"/>
    </source>
</evidence>
<evidence type="ECO:0000256" key="2">
    <source>
        <dbReference type="ARBA" id="ARBA00022737"/>
    </source>
</evidence>
<dbReference type="PANTHER" id="PTHR45712">
    <property type="entry name" value="AGAP008170-PA"/>
    <property type="match status" value="1"/>
</dbReference>
<dbReference type="Pfam" id="PF13855">
    <property type="entry name" value="LRR_8"/>
    <property type="match status" value="2"/>
</dbReference>
<dbReference type="STRING" id="112268.A0A182W7U5"/>
<dbReference type="Gene3D" id="3.80.10.10">
    <property type="entry name" value="Ribonuclease Inhibitor"/>
    <property type="match status" value="4"/>
</dbReference>
<reference evidence="4" key="1">
    <citation type="submission" date="2013-03" db="EMBL/GenBank/DDBJ databases">
        <title>The Genome Sequence of Anopheles minimus MINIMUS1.</title>
        <authorList>
            <consortium name="The Broad Institute Genomics Platform"/>
            <person name="Neafsey D.E."/>
            <person name="Walton C."/>
            <person name="Walker B."/>
            <person name="Young S.K."/>
            <person name="Zeng Q."/>
            <person name="Gargeya S."/>
            <person name="Fitzgerald M."/>
            <person name="Haas B."/>
            <person name="Abouelleil A."/>
            <person name="Allen A.W."/>
            <person name="Alvarado L."/>
            <person name="Arachchi H.M."/>
            <person name="Berlin A.M."/>
            <person name="Chapman S.B."/>
            <person name="Gainer-Dewar J."/>
            <person name="Goldberg J."/>
            <person name="Griggs A."/>
            <person name="Gujja S."/>
            <person name="Hansen M."/>
            <person name="Howarth C."/>
            <person name="Imamovic A."/>
            <person name="Ireland A."/>
            <person name="Larimer J."/>
            <person name="McCowan C."/>
            <person name="Murphy C."/>
            <person name="Pearson M."/>
            <person name="Poon T.W."/>
            <person name="Priest M."/>
            <person name="Roberts A."/>
            <person name="Saif S."/>
            <person name="Shea T."/>
            <person name="Sisk P."/>
            <person name="Sykes S."/>
            <person name="Wortman J."/>
            <person name="Nusbaum C."/>
            <person name="Birren B."/>
        </authorList>
    </citation>
    <scope>NUCLEOTIDE SEQUENCE [LARGE SCALE GENOMIC DNA]</scope>
    <source>
        <strain evidence="4">MINIMUS1</strain>
    </source>
</reference>
<dbReference type="InterPro" id="IPR026906">
    <property type="entry name" value="LRR_5"/>
</dbReference>
<dbReference type="InterPro" id="IPR003591">
    <property type="entry name" value="Leu-rich_rpt_typical-subtyp"/>
</dbReference>
<dbReference type="SMART" id="SM00369">
    <property type="entry name" value="LRR_TYP"/>
    <property type="match status" value="10"/>
</dbReference>
<evidence type="ECO:0000313" key="3">
    <source>
        <dbReference type="EnsemblMetazoa" id="AMIN006418-PA"/>
    </source>
</evidence>
<dbReference type="EnsemblMetazoa" id="AMIN006418-RA">
    <property type="protein sequence ID" value="AMIN006418-PA"/>
    <property type="gene ID" value="AMIN006418"/>
</dbReference>
<dbReference type="PANTHER" id="PTHR45712:SF22">
    <property type="entry name" value="INSULIN-LIKE GROWTH FACTOR-BINDING PROTEIN COMPLEX ACID LABILE SUBUNIT"/>
    <property type="match status" value="1"/>
</dbReference>